<dbReference type="Gene3D" id="3.30.310.70">
    <property type="entry name" value="TT1751-like domain"/>
    <property type="match status" value="1"/>
</dbReference>
<protein>
    <submittedName>
        <fullName evidence="2">TT1751-like protein</fullName>
    </submittedName>
</protein>
<gene>
    <name evidence="2" type="ORF">K444DRAFT_525254</name>
</gene>
<dbReference type="InterPro" id="IPR035923">
    <property type="entry name" value="TT1751-like_sf"/>
</dbReference>
<dbReference type="AlphaFoldDB" id="A0A2J6THV2"/>
<dbReference type="GeneID" id="36582509"/>
<dbReference type="Proteomes" id="UP000235371">
    <property type="component" value="Unassembled WGS sequence"/>
</dbReference>
<name>A0A2J6THV2_9HELO</name>
<organism evidence="2 3">
    <name type="scientific">Hyaloscypha bicolor E</name>
    <dbReference type="NCBI Taxonomy" id="1095630"/>
    <lineage>
        <taxon>Eukaryota</taxon>
        <taxon>Fungi</taxon>
        <taxon>Dikarya</taxon>
        <taxon>Ascomycota</taxon>
        <taxon>Pezizomycotina</taxon>
        <taxon>Leotiomycetes</taxon>
        <taxon>Helotiales</taxon>
        <taxon>Hyaloscyphaceae</taxon>
        <taxon>Hyaloscypha</taxon>
        <taxon>Hyaloscypha bicolor</taxon>
    </lineage>
</organism>
<accession>A0A2J6THV2</accession>
<evidence type="ECO:0000313" key="3">
    <source>
        <dbReference type="Proteomes" id="UP000235371"/>
    </source>
</evidence>
<dbReference type="RefSeq" id="XP_024739509.1">
    <property type="nucleotide sequence ID" value="XM_024874429.1"/>
</dbReference>
<dbReference type="CDD" id="cd14797">
    <property type="entry name" value="DUF302"/>
    <property type="match status" value="1"/>
</dbReference>
<dbReference type="InterPro" id="IPR005180">
    <property type="entry name" value="DUF302"/>
</dbReference>
<sequence length="179" mass="19415">MAQTPSTKSQSFEGTRITVESSKPFDEVITTLYSSIGSPSDTGKWMAIAKSIKSYSDEAREEFTSATKKAVGPHGFMIFQVFNHGAWIPLFGVGGGLKMTRIILGNPLIAITMLMRDLTAGLFVPVEMLVIEKEKGGGTEVLYTLPSCLIAGLNKDEELMKAVRLLDGKLEGLVRDILA</sequence>
<dbReference type="Pfam" id="PF03625">
    <property type="entry name" value="DUF302"/>
    <property type="match status" value="1"/>
</dbReference>
<reference evidence="2 3" key="1">
    <citation type="submission" date="2016-04" db="EMBL/GenBank/DDBJ databases">
        <title>A degradative enzymes factory behind the ericoid mycorrhizal symbiosis.</title>
        <authorList>
            <consortium name="DOE Joint Genome Institute"/>
            <person name="Martino E."/>
            <person name="Morin E."/>
            <person name="Grelet G."/>
            <person name="Kuo A."/>
            <person name="Kohler A."/>
            <person name="Daghino S."/>
            <person name="Barry K."/>
            <person name="Choi C."/>
            <person name="Cichocki N."/>
            <person name="Clum A."/>
            <person name="Copeland A."/>
            <person name="Hainaut M."/>
            <person name="Haridas S."/>
            <person name="Labutti K."/>
            <person name="Lindquist E."/>
            <person name="Lipzen A."/>
            <person name="Khouja H.-R."/>
            <person name="Murat C."/>
            <person name="Ohm R."/>
            <person name="Olson A."/>
            <person name="Spatafora J."/>
            <person name="Veneault-Fourrey C."/>
            <person name="Henrissat B."/>
            <person name="Grigoriev I."/>
            <person name="Martin F."/>
            <person name="Perotto S."/>
        </authorList>
    </citation>
    <scope>NUCLEOTIDE SEQUENCE [LARGE SCALE GENOMIC DNA]</scope>
    <source>
        <strain evidence="2 3">E</strain>
    </source>
</reference>
<evidence type="ECO:0000259" key="1">
    <source>
        <dbReference type="Pfam" id="PF03625"/>
    </source>
</evidence>
<dbReference type="InParanoid" id="A0A2J6THV2"/>
<evidence type="ECO:0000313" key="2">
    <source>
        <dbReference type="EMBL" id="PMD62605.1"/>
    </source>
</evidence>
<dbReference type="OrthoDB" id="5190258at2759"/>
<proteinExistence type="predicted"/>
<keyword evidence="3" id="KW-1185">Reference proteome</keyword>
<feature type="domain" description="DUF302" evidence="1">
    <location>
        <begin position="99"/>
        <end position="146"/>
    </location>
</feature>
<dbReference type="EMBL" id="KZ613783">
    <property type="protein sequence ID" value="PMD62605.1"/>
    <property type="molecule type" value="Genomic_DNA"/>
</dbReference>
<dbReference type="SUPFAM" id="SSF103247">
    <property type="entry name" value="TT1751-like"/>
    <property type="match status" value="1"/>
</dbReference>